<evidence type="ECO:0000313" key="10">
    <source>
        <dbReference type="EMBL" id="SUS07932.1"/>
    </source>
</evidence>
<dbReference type="InterPro" id="IPR052157">
    <property type="entry name" value="BCAA_transport_permease"/>
</dbReference>
<feature type="transmembrane region" description="Helical" evidence="9">
    <location>
        <begin position="62"/>
        <end position="85"/>
    </location>
</feature>
<feature type="transmembrane region" description="Helical" evidence="9">
    <location>
        <begin position="97"/>
        <end position="115"/>
    </location>
</feature>
<evidence type="ECO:0000256" key="5">
    <source>
        <dbReference type="ARBA" id="ARBA00022970"/>
    </source>
</evidence>
<organism evidence="10">
    <name type="scientific">metagenome</name>
    <dbReference type="NCBI Taxonomy" id="256318"/>
    <lineage>
        <taxon>unclassified sequences</taxon>
        <taxon>metagenomes</taxon>
    </lineage>
</organism>
<dbReference type="GO" id="GO:0022857">
    <property type="term" value="F:transmembrane transporter activity"/>
    <property type="evidence" value="ECO:0007669"/>
    <property type="project" value="InterPro"/>
</dbReference>
<name>A0A380THI2_9ZZZZ</name>
<keyword evidence="6 9" id="KW-1133">Transmembrane helix</keyword>
<evidence type="ECO:0000256" key="8">
    <source>
        <dbReference type="ARBA" id="ARBA00037998"/>
    </source>
</evidence>
<evidence type="ECO:0000256" key="3">
    <source>
        <dbReference type="ARBA" id="ARBA00022475"/>
    </source>
</evidence>
<dbReference type="PANTHER" id="PTHR11795:SF442">
    <property type="entry name" value="ABC TRANSPORTER ATP-BINDING PROTEIN"/>
    <property type="match status" value="1"/>
</dbReference>
<evidence type="ECO:0000256" key="4">
    <source>
        <dbReference type="ARBA" id="ARBA00022692"/>
    </source>
</evidence>
<dbReference type="GO" id="GO:0006865">
    <property type="term" value="P:amino acid transport"/>
    <property type="evidence" value="ECO:0007669"/>
    <property type="project" value="UniProtKB-KW"/>
</dbReference>
<evidence type="ECO:0000256" key="2">
    <source>
        <dbReference type="ARBA" id="ARBA00022448"/>
    </source>
</evidence>
<comment type="similarity">
    <text evidence="8">Belongs to the binding-protein-dependent transport system permease family. LivHM subfamily.</text>
</comment>
<evidence type="ECO:0000256" key="7">
    <source>
        <dbReference type="ARBA" id="ARBA00023136"/>
    </source>
</evidence>
<dbReference type="EMBL" id="UIDG01000643">
    <property type="protein sequence ID" value="SUS08789.1"/>
    <property type="molecule type" value="Genomic_DNA"/>
</dbReference>
<evidence type="ECO:0000256" key="1">
    <source>
        <dbReference type="ARBA" id="ARBA00004651"/>
    </source>
</evidence>
<keyword evidence="3" id="KW-1003">Cell membrane</keyword>
<dbReference type="InterPro" id="IPR001851">
    <property type="entry name" value="ABC_transp_permease"/>
</dbReference>
<keyword evidence="7 9" id="KW-0472">Membrane</keyword>
<dbReference type="EMBL" id="UIDG01000485">
    <property type="protein sequence ID" value="SUS07932.1"/>
    <property type="molecule type" value="Genomic_DNA"/>
</dbReference>
<gene>
    <name evidence="10" type="ORF">DF3PB_5350002</name>
    <name evidence="11" type="ORF">DF3PB_880011</name>
</gene>
<evidence type="ECO:0000256" key="6">
    <source>
        <dbReference type="ARBA" id="ARBA00022989"/>
    </source>
</evidence>
<keyword evidence="5" id="KW-0029">Amino-acid transport</keyword>
<proteinExistence type="inferred from homology"/>
<dbReference type="AlphaFoldDB" id="A0A380THI2"/>
<evidence type="ECO:0000256" key="9">
    <source>
        <dbReference type="SAM" id="Phobius"/>
    </source>
</evidence>
<keyword evidence="4 9" id="KW-0812">Transmembrane</keyword>
<reference evidence="10" key="1">
    <citation type="submission" date="2018-07" db="EMBL/GenBank/DDBJ databases">
        <authorList>
            <person name="Quirk P.G."/>
            <person name="Krulwich T.A."/>
        </authorList>
    </citation>
    <scope>NUCLEOTIDE SEQUENCE</scope>
</reference>
<feature type="transmembrane region" description="Helical" evidence="9">
    <location>
        <begin position="195"/>
        <end position="214"/>
    </location>
</feature>
<evidence type="ECO:0000313" key="11">
    <source>
        <dbReference type="EMBL" id="SUS08789.1"/>
    </source>
</evidence>
<dbReference type="Pfam" id="PF02653">
    <property type="entry name" value="BPD_transp_2"/>
    <property type="match status" value="1"/>
</dbReference>
<feature type="transmembrane region" description="Helical" evidence="9">
    <location>
        <begin position="20"/>
        <end position="42"/>
    </location>
</feature>
<accession>A0A380THI2</accession>
<comment type="subcellular location">
    <subcellularLocation>
        <location evidence="1">Cell membrane</location>
        <topology evidence="1">Multi-pass membrane protein</topology>
    </subcellularLocation>
</comment>
<dbReference type="PANTHER" id="PTHR11795">
    <property type="entry name" value="BRANCHED-CHAIN AMINO ACID TRANSPORT SYSTEM PERMEASE PROTEIN LIVH"/>
    <property type="match status" value="1"/>
</dbReference>
<keyword evidence="2" id="KW-0813">Transport</keyword>
<protein>
    <submittedName>
        <fullName evidence="10">Branched-chain amino acid ABC transporter, permease protein</fullName>
    </submittedName>
</protein>
<sequence>MTAQLFLEQTLNGLQQGVTLFLLAAGLTLVFGVMHLINLAHGTLYMVGAYVAATVTQVSGNFLWGVLAAVAAAGLTGTAIEVIALRRLYDRGHLDQVLATFGVILFFNELVKILWGPQALFLSPPAILSGTVEVIPGVPYPAYRLLIIAVGLAVALAVRQLITSTRTGMLIRAGATDREMVGALGVAVNRLFTRVFAIGAMLAGLAGAMAGPLLAIEVGMGEHILILTFVVVIIGGIGSVRGALVGALLVGLVDTYGRAFLPVVLRGVLSPTAADGIGGSLSSIAIYVLMAAVLIWRPRGLFQAYGG</sequence>
<dbReference type="CDD" id="cd06582">
    <property type="entry name" value="TM_PBP1_LivH_like"/>
    <property type="match status" value="1"/>
</dbReference>
<feature type="transmembrane region" description="Helical" evidence="9">
    <location>
        <begin position="277"/>
        <end position="296"/>
    </location>
</feature>
<dbReference type="GO" id="GO:0005886">
    <property type="term" value="C:plasma membrane"/>
    <property type="evidence" value="ECO:0007669"/>
    <property type="project" value="UniProtKB-SubCell"/>
</dbReference>
<feature type="transmembrane region" description="Helical" evidence="9">
    <location>
        <begin position="142"/>
        <end position="162"/>
    </location>
</feature>